<evidence type="ECO:0000256" key="3">
    <source>
        <dbReference type="SAM" id="MobiDB-lite"/>
    </source>
</evidence>
<dbReference type="SUPFAM" id="SSF52540">
    <property type="entry name" value="P-loop containing nucleoside triphosphate hydrolases"/>
    <property type="match status" value="1"/>
</dbReference>
<dbReference type="Pfam" id="PF22982">
    <property type="entry name" value="WHD_HRQ1"/>
    <property type="match status" value="1"/>
</dbReference>
<dbReference type="CDD" id="cd17923">
    <property type="entry name" value="DEXHc_Hrq1-like"/>
    <property type="match status" value="1"/>
</dbReference>
<evidence type="ECO:0000313" key="7">
    <source>
        <dbReference type="Proteomes" id="UP000288096"/>
    </source>
</evidence>
<dbReference type="PANTHER" id="PTHR47957:SF3">
    <property type="entry name" value="ATP-DEPENDENT HELICASE HRQ1"/>
    <property type="match status" value="1"/>
</dbReference>
<dbReference type="Proteomes" id="UP000288096">
    <property type="component" value="Unassembled WGS sequence"/>
</dbReference>
<keyword evidence="2" id="KW-0067">ATP-binding</keyword>
<dbReference type="GO" id="GO:0005524">
    <property type="term" value="F:ATP binding"/>
    <property type="evidence" value="ECO:0007669"/>
    <property type="project" value="UniProtKB-KW"/>
</dbReference>
<dbReference type="InterPro" id="IPR027417">
    <property type="entry name" value="P-loop_NTPase"/>
</dbReference>
<dbReference type="Gene3D" id="3.40.50.300">
    <property type="entry name" value="P-loop containing nucleotide triphosphate hydrolases"/>
    <property type="match status" value="2"/>
</dbReference>
<reference evidence="7" key="1">
    <citation type="submission" date="2017-11" db="EMBL/GenBank/DDBJ databases">
        <authorList>
            <person name="Watanabe M."/>
            <person name="Kojima H."/>
        </authorList>
    </citation>
    <scope>NUCLEOTIDE SEQUENCE [LARGE SCALE GENOMIC DNA]</scope>
    <source>
        <strain evidence="7">Tokyo 01</strain>
    </source>
</reference>
<keyword evidence="6" id="KW-0347">Helicase</keyword>
<dbReference type="RefSeq" id="WP_124328351.1">
    <property type="nucleotide sequence ID" value="NZ_BEXT01000001.1"/>
</dbReference>
<evidence type="ECO:0000259" key="4">
    <source>
        <dbReference type="PROSITE" id="PS51192"/>
    </source>
</evidence>
<evidence type="ECO:0000259" key="5">
    <source>
        <dbReference type="PROSITE" id="PS51194"/>
    </source>
</evidence>
<dbReference type="SMART" id="SM00490">
    <property type="entry name" value="HELICc"/>
    <property type="match status" value="1"/>
</dbReference>
<dbReference type="AlphaFoldDB" id="A0A401FVN7"/>
<evidence type="ECO:0000313" key="6">
    <source>
        <dbReference type="EMBL" id="GBC61013.1"/>
    </source>
</evidence>
<proteinExistence type="predicted"/>
<dbReference type="Pfam" id="PF00271">
    <property type="entry name" value="Helicase_C"/>
    <property type="match status" value="1"/>
</dbReference>
<dbReference type="GO" id="GO:0003676">
    <property type="term" value="F:nucleic acid binding"/>
    <property type="evidence" value="ECO:0007669"/>
    <property type="project" value="InterPro"/>
</dbReference>
<keyword evidence="1" id="KW-0547">Nucleotide-binding</keyword>
<name>A0A401FVN7_9BACT</name>
<organism evidence="6 7">
    <name type="scientific">Desulfonema ishimotonii</name>
    <dbReference type="NCBI Taxonomy" id="45657"/>
    <lineage>
        <taxon>Bacteria</taxon>
        <taxon>Pseudomonadati</taxon>
        <taxon>Thermodesulfobacteriota</taxon>
        <taxon>Desulfobacteria</taxon>
        <taxon>Desulfobacterales</taxon>
        <taxon>Desulfococcaceae</taxon>
        <taxon>Desulfonema</taxon>
    </lineage>
</organism>
<dbReference type="PROSITE" id="PS51194">
    <property type="entry name" value="HELICASE_CTER"/>
    <property type="match status" value="1"/>
</dbReference>
<dbReference type="EMBL" id="BEXT01000001">
    <property type="protein sequence ID" value="GBC61013.1"/>
    <property type="molecule type" value="Genomic_DNA"/>
</dbReference>
<dbReference type="SUPFAM" id="SSF53098">
    <property type="entry name" value="Ribonuclease H-like"/>
    <property type="match status" value="1"/>
</dbReference>
<dbReference type="InterPro" id="IPR014001">
    <property type="entry name" value="Helicase_ATP-bd"/>
</dbReference>
<dbReference type="Pfam" id="PF09369">
    <property type="entry name" value="MZB"/>
    <property type="match status" value="1"/>
</dbReference>
<dbReference type="CDD" id="cd18797">
    <property type="entry name" value="SF2_C_Hrq"/>
    <property type="match status" value="1"/>
</dbReference>
<feature type="domain" description="Helicase ATP-binding" evidence="4">
    <location>
        <begin position="68"/>
        <end position="250"/>
    </location>
</feature>
<keyword evidence="6" id="KW-0378">Hydrolase</keyword>
<comment type="caution">
    <text evidence="6">The sequence shown here is derived from an EMBL/GenBank/DDBJ whole genome shotgun (WGS) entry which is preliminary data.</text>
</comment>
<dbReference type="SMART" id="SM00487">
    <property type="entry name" value="DEXDc"/>
    <property type="match status" value="1"/>
</dbReference>
<dbReference type="InterPro" id="IPR055227">
    <property type="entry name" value="HRQ1_WHD"/>
</dbReference>
<dbReference type="InterPro" id="IPR012337">
    <property type="entry name" value="RNaseH-like_sf"/>
</dbReference>
<protein>
    <submittedName>
        <fullName evidence="6">DEAD/DEAH box helicase</fullName>
    </submittedName>
</protein>
<dbReference type="InterPro" id="IPR001650">
    <property type="entry name" value="Helicase_C-like"/>
</dbReference>
<evidence type="ECO:0000256" key="2">
    <source>
        <dbReference type="ARBA" id="ARBA00022840"/>
    </source>
</evidence>
<dbReference type="Gene3D" id="3.30.420.10">
    <property type="entry name" value="Ribonuclease H-like superfamily/Ribonuclease H"/>
    <property type="match status" value="1"/>
</dbReference>
<feature type="region of interest" description="Disordered" evidence="3">
    <location>
        <begin position="789"/>
        <end position="814"/>
    </location>
</feature>
<gene>
    <name evidence="6" type="ORF">DENIS_1973</name>
</gene>
<dbReference type="Pfam" id="PF13482">
    <property type="entry name" value="RNase_H_2"/>
    <property type="match status" value="1"/>
</dbReference>
<dbReference type="InterPro" id="IPR018973">
    <property type="entry name" value="MZB"/>
</dbReference>
<dbReference type="PROSITE" id="PS51192">
    <property type="entry name" value="HELICASE_ATP_BIND_1"/>
    <property type="match status" value="1"/>
</dbReference>
<dbReference type="Pfam" id="PF00270">
    <property type="entry name" value="DEAD"/>
    <property type="match status" value="1"/>
</dbReference>
<accession>A0A401FVN7</accession>
<keyword evidence="7" id="KW-1185">Reference proteome</keyword>
<dbReference type="InterPro" id="IPR038720">
    <property type="entry name" value="YprB_RNase_H-like_dom"/>
</dbReference>
<dbReference type="OrthoDB" id="9815222at2"/>
<dbReference type="InterPro" id="IPR011545">
    <property type="entry name" value="DEAD/DEAH_box_helicase_dom"/>
</dbReference>
<reference evidence="7" key="2">
    <citation type="submission" date="2019-01" db="EMBL/GenBank/DDBJ databases">
        <title>Genome sequence of Desulfonema ishimotonii strain Tokyo 01.</title>
        <authorList>
            <person name="Fukui M."/>
        </authorList>
    </citation>
    <scope>NUCLEOTIDE SEQUENCE [LARGE SCALE GENOMIC DNA]</scope>
    <source>
        <strain evidence="7">Tokyo 01</strain>
    </source>
</reference>
<dbReference type="GO" id="GO:0036297">
    <property type="term" value="P:interstrand cross-link repair"/>
    <property type="evidence" value="ECO:0007669"/>
    <property type="project" value="TreeGrafter"/>
</dbReference>
<dbReference type="GO" id="GO:0006289">
    <property type="term" value="P:nucleotide-excision repair"/>
    <property type="evidence" value="ECO:0007669"/>
    <property type="project" value="TreeGrafter"/>
</dbReference>
<dbReference type="PANTHER" id="PTHR47957">
    <property type="entry name" value="ATP-DEPENDENT HELICASE HRQ1"/>
    <property type="match status" value="1"/>
</dbReference>
<feature type="domain" description="Helicase C-terminal" evidence="5">
    <location>
        <begin position="273"/>
        <end position="447"/>
    </location>
</feature>
<sequence>MHKPPDINEYIKSLIASPRMGDQVAWHTLTKASPSRCAEPEKPWPDAIRKILAGAGIETLYRHQAEAIDRIRSGRHVMVATPTASGKTMVYNLPVLENVLKNPASKALYLFPLKALAQDQLRTFQEMAARSPELSATAAIYDGDTSDWHRKKIRRNPPSALLTNPEMLHLSLLPHHRSWAALFADLEMVIVDEVHTYRGVMGSHMAQVFRRFLRICRYYGASPTFVFSSATVGNPGELARDLTGLGIETITQSGAPAGRKHIVFMESVRGPAQTAILLLKAALHRGLRTIVYTQSRKMTELIALWAGSRSGAFADKISPYRAGLLPEERREIEARLANGDLLAVISTSALELGIDIGDLDLCLLVGYPGTIVATWQRAGRVGRGGQDSAVILMAGEDALDQYFIRNPEDLITREPEAAVVNPYNPEILRRHLVCAAAELPLKADEPLLGKTPVLKAVAALENEGKLLRSGDGREIYSRRKAPHRDVDLRGSGSRFDIICAQTGKHKGEIDGFRAVRETHPGAVYLHNGKTYLVETLAPDTRTVKIAPAHVDYYTRVRGNKDTEILEVTGERTAWGTHVFCGRLRVTDQVTGYEKWRIHGRKRISIVPLDLPPQTFETEGLWFRIPPDIQRKAEAEYRHFMGGIHAVEHAAIGIFPLLVMTDRNDLGGISTPVHPQVGSAAVFVYDGVPGGAGLSRQAFGKAEELLAATLSVIAECPCEFGCPSCVHSPKCGSGNRPIDKAAAGFILEQIRKRTPEKLASVRPRILSPSEAAAKDRPNARPECEVFDCPGETKPSGSGPNTGAVPFGGNEAVRTTSPRVREKTGAYLPASPALPKGVTPEPGRFGVLDIETRRSAQEVGGWHRADRMGISCVVLYDSAEDRFLEYLQDQVDVLVGHLQQFDRVIGFNIKGFDYKVLTGHSDFNFKTLPTLDILEEVRKRLGYRLSLDHLARVTLGAKKSADGLQALKWWKEGRIRDIIDYCRIDVEVTRDLFLYGRENGYLLFRNKAGNTVRVPVAW</sequence>
<dbReference type="GO" id="GO:0043138">
    <property type="term" value="F:3'-5' DNA helicase activity"/>
    <property type="evidence" value="ECO:0007669"/>
    <property type="project" value="TreeGrafter"/>
</dbReference>
<evidence type="ECO:0000256" key="1">
    <source>
        <dbReference type="ARBA" id="ARBA00022741"/>
    </source>
</evidence>
<dbReference type="InterPro" id="IPR036397">
    <property type="entry name" value="RNaseH_sf"/>
</dbReference>